<name>A0A0Q3FYG0_BRADI</name>
<dbReference type="PANTHER" id="PTHR33334">
    <property type="entry name" value="PROTEIN LNK1"/>
    <property type="match status" value="1"/>
</dbReference>
<feature type="region of interest" description="Disordered" evidence="1">
    <location>
        <begin position="301"/>
        <end position="387"/>
    </location>
</feature>
<feature type="region of interest" description="Disordered" evidence="1">
    <location>
        <begin position="152"/>
        <end position="171"/>
    </location>
</feature>
<feature type="compositionally biased region" description="Polar residues" evidence="1">
    <location>
        <begin position="354"/>
        <end position="375"/>
    </location>
</feature>
<dbReference type="EnsemblPlants" id="KQK04456">
    <property type="protein sequence ID" value="KQK04456"/>
    <property type="gene ID" value="BRADI_2g13610v3"/>
</dbReference>
<dbReference type="Proteomes" id="UP000008810">
    <property type="component" value="Chromosome 2"/>
</dbReference>
<reference evidence="4" key="3">
    <citation type="submission" date="2018-08" db="UniProtKB">
        <authorList>
            <consortium name="EnsemblPlants"/>
        </authorList>
    </citation>
    <scope>IDENTIFICATION</scope>
    <source>
        <strain evidence="4">cv. Bd21</strain>
    </source>
</reference>
<dbReference type="OrthoDB" id="618331at2759"/>
<evidence type="ECO:0000313" key="4">
    <source>
        <dbReference type="EnsemblPlants" id="KQK04456"/>
    </source>
</evidence>
<feature type="compositionally biased region" description="Polar residues" evidence="1">
    <location>
        <begin position="593"/>
        <end position="606"/>
    </location>
</feature>
<feature type="compositionally biased region" description="Polar residues" evidence="1">
    <location>
        <begin position="520"/>
        <end position="529"/>
    </location>
</feature>
<dbReference type="PANTHER" id="PTHR33334:SF5">
    <property type="entry name" value="PROTEIN LNK2"/>
    <property type="match status" value="1"/>
</dbReference>
<dbReference type="Gramene" id="KQK04456">
    <property type="protein sequence ID" value="KQK04456"/>
    <property type="gene ID" value="BRADI_2g13610v3"/>
</dbReference>
<feature type="compositionally biased region" description="Basic and acidic residues" evidence="1">
    <location>
        <begin position="448"/>
        <end position="459"/>
    </location>
</feature>
<dbReference type="GO" id="GO:0006355">
    <property type="term" value="P:regulation of DNA-templated transcription"/>
    <property type="evidence" value="ECO:0007669"/>
    <property type="project" value="InterPro"/>
</dbReference>
<keyword evidence="2" id="KW-0472">Membrane</keyword>
<evidence type="ECO:0000313" key="5">
    <source>
        <dbReference type="Proteomes" id="UP000008810"/>
    </source>
</evidence>
<dbReference type="ExpressionAtlas" id="A0A0Q3FYG0">
    <property type="expression patterns" value="baseline"/>
</dbReference>
<evidence type="ECO:0000313" key="3">
    <source>
        <dbReference type="EMBL" id="KQK04456.1"/>
    </source>
</evidence>
<keyword evidence="2" id="KW-1133">Transmembrane helix</keyword>
<feature type="region of interest" description="Disordered" evidence="1">
    <location>
        <begin position="593"/>
        <end position="633"/>
    </location>
</feature>
<feature type="region of interest" description="Disordered" evidence="1">
    <location>
        <begin position="488"/>
        <end position="533"/>
    </location>
</feature>
<evidence type="ECO:0000256" key="1">
    <source>
        <dbReference type="SAM" id="MobiDB-lite"/>
    </source>
</evidence>
<dbReference type="STRING" id="15368.A0A0Q3FYG0"/>
<proteinExistence type="predicted"/>
<dbReference type="InterPro" id="IPR039928">
    <property type="entry name" value="LNK"/>
</dbReference>
<evidence type="ECO:0008006" key="6">
    <source>
        <dbReference type="Google" id="ProtNLM"/>
    </source>
</evidence>
<accession>A0A0Q3FYG0</accession>
<keyword evidence="5" id="KW-1185">Reference proteome</keyword>
<feature type="compositionally biased region" description="Basic and acidic residues" evidence="1">
    <location>
        <begin position="23"/>
        <end position="36"/>
    </location>
</feature>
<feature type="compositionally biased region" description="Basic and acidic residues" evidence="1">
    <location>
        <begin position="327"/>
        <end position="337"/>
    </location>
</feature>
<feature type="region of interest" description="Disordered" evidence="1">
    <location>
        <begin position="1"/>
        <end position="49"/>
    </location>
</feature>
<dbReference type="GO" id="GO:0007623">
    <property type="term" value="P:circadian rhythm"/>
    <property type="evidence" value="ECO:0007669"/>
    <property type="project" value="InterPro"/>
</dbReference>
<gene>
    <name evidence="4" type="primary">LOC100826655</name>
    <name evidence="3" type="ORF">BRADI_2g13610v3</name>
</gene>
<keyword evidence="2" id="KW-0812">Transmembrane</keyword>
<reference evidence="3 4" key="1">
    <citation type="journal article" date="2010" name="Nature">
        <title>Genome sequencing and analysis of the model grass Brachypodium distachyon.</title>
        <authorList>
            <consortium name="International Brachypodium Initiative"/>
        </authorList>
    </citation>
    <scope>NUCLEOTIDE SEQUENCE [LARGE SCALE GENOMIC DNA]</scope>
    <source>
        <strain evidence="3 4">Bd21</strain>
    </source>
</reference>
<sequence>MAPPTTRPLLPGHDSPLPWTRWVESERGRRREDKGRQGSTPARERRGRGAASANLGFFSLLFVAVAGYATAGTREAARIGLSFGRGGRHLSRRRMFDWNQDQQQVGDELWAELNENEDRMMPYPKDVKDSILACAQDQKKNDEAAASVVGLTEHTSGDQTEYPGLEKQPATEATGHYSATRLDMESWPDLPSLNTTLDRNYSDDNIASTYLDFSSAPSLEKVTASTSVQLEPEVFGNDHEEKSNNFLDCDWGNIGDFDDFDRLFSNSESLFGDEMISNGNDFLSTSSDVVDTTVESITFPRVPVNKHPSSDCGSSSVLINDTPDGVSKQENKGDVQKKPVKSRKKTEERRKCKISSNTSGSSKNQGQNPSDSLHSLSKLPVQPVQSPQHVSLHYNKSIGQFQHANQFTFPGYGHHAHPFPTIPLVSNIQVEGHQTKPAAPSDQTSADSPKHSSSTEKPQDMPSRPLMMTPQEKIEKLRRRQQRQALIAIQQQQQQFGQEGAGSDTMVPQSYSPKKKNPGSLGSSIVTDENANKVLSPEQISTGHEEIQQNSGILDDPFIEEKIYYELKDALGKLDARTRLSIRDSLFRLARSSSERQIAGEKSSSNKTKRDENEISENDTTSRRKRSLVKEAEADTNPIDRMVAHLLFHRPCSKIATSRKEEIISATALSIEPDTGYLQTHLGYHQKINKMHTGNSTAAFNVM</sequence>
<organism evidence="3">
    <name type="scientific">Brachypodium distachyon</name>
    <name type="common">Purple false brome</name>
    <name type="synonym">Trachynia distachya</name>
    <dbReference type="NCBI Taxonomy" id="15368"/>
    <lineage>
        <taxon>Eukaryota</taxon>
        <taxon>Viridiplantae</taxon>
        <taxon>Streptophyta</taxon>
        <taxon>Embryophyta</taxon>
        <taxon>Tracheophyta</taxon>
        <taxon>Spermatophyta</taxon>
        <taxon>Magnoliopsida</taxon>
        <taxon>Liliopsida</taxon>
        <taxon>Poales</taxon>
        <taxon>Poaceae</taxon>
        <taxon>BOP clade</taxon>
        <taxon>Pooideae</taxon>
        <taxon>Stipodae</taxon>
        <taxon>Brachypodieae</taxon>
        <taxon>Brachypodium</taxon>
    </lineage>
</organism>
<dbReference type="EMBL" id="CM000881">
    <property type="protein sequence ID" value="KQK04456.1"/>
    <property type="molecule type" value="Genomic_DNA"/>
</dbReference>
<feature type="region of interest" description="Disordered" evidence="1">
    <location>
        <begin position="432"/>
        <end position="466"/>
    </location>
</feature>
<reference evidence="3" key="2">
    <citation type="submission" date="2017-06" db="EMBL/GenBank/DDBJ databases">
        <title>WGS assembly of Brachypodium distachyon.</title>
        <authorList>
            <consortium name="The International Brachypodium Initiative"/>
            <person name="Lucas S."/>
            <person name="Harmon-Smith M."/>
            <person name="Lail K."/>
            <person name="Tice H."/>
            <person name="Grimwood J."/>
            <person name="Bruce D."/>
            <person name="Barry K."/>
            <person name="Shu S."/>
            <person name="Lindquist E."/>
            <person name="Wang M."/>
            <person name="Pitluck S."/>
            <person name="Vogel J.P."/>
            <person name="Garvin D.F."/>
            <person name="Mockler T.C."/>
            <person name="Schmutz J."/>
            <person name="Rokhsar D."/>
            <person name="Bevan M.W."/>
        </authorList>
    </citation>
    <scope>NUCLEOTIDE SEQUENCE</scope>
    <source>
        <strain evidence="3">Bd21</strain>
    </source>
</reference>
<dbReference type="AlphaFoldDB" id="A0A0Q3FYG0"/>
<feature type="transmembrane region" description="Helical" evidence="2">
    <location>
        <begin position="53"/>
        <end position="71"/>
    </location>
</feature>
<evidence type="ECO:0000256" key="2">
    <source>
        <dbReference type="SAM" id="Phobius"/>
    </source>
</evidence>
<protein>
    <recommendedName>
        <fullName evidence="6">Protein LNK2</fullName>
    </recommendedName>
</protein>